<sequence>MLQRCFSPGYSCLIWNRVGLWTGIFTQTINDEDTKFNSELWTNLDQLFGTKLSFSKAYHPQTDGLDEKMIQTLEDILIRLCEYCLELKYCDIFIHHFFTLLPVLKLEYKTFIYAGTNQTPAILEKGCNPRLPHDILRKDLVEIHPTAAIFKQTLHKARNNAVRFMEEPFEYAKDKWDKSHATPYFKVGDLYIHYQIQ</sequence>
<accession>A0A9Q3GVI7</accession>
<comment type="caution">
    <text evidence="1">The sequence shown here is derived from an EMBL/GenBank/DDBJ whole genome shotgun (WGS) entry which is preliminary data.</text>
</comment>
<dbReference type="OrthoDB" id="3158924at2759"/>
<keyword evidence="2" id="KW-1185">Reference proteome</keyword>
<proteinExistence type="predicted"/>
<dbReference type="Proteomes" id="UP000765509">
    <property type="component" value="Unassembled WGS sequence"/>
</dbReference>
<dbReference type="InterPro" id="IPR036397">
    <property type="entry name" value="RNaseH_sf"/>
</dbReference>
<dbReference type="InterPro" id="IPR050951">
    <property type="entry name" value="Retrovirus_Pol_polyprotein"/>
</dbReference>
<evidence type="ECO:0008006" key="3">
    <source>
        <dbReference type="Google" id="ProtNLM"/>
    </source>
</evidence>
<name>A0A9Q3GVI7_9BASI</name>
<gene>
    <name evidence="1" type="ORF">O181_020264</name>
</gene>
<dbReference type="InterPro" id="IPR012337">
    <property type="entry name" value="RNaseH-like_sf"/>
</dbReference>
<dbReference type="AlphaFoldDB" id="A0A9Q3GVI7"/>
<evidence type="ECO:0000313" key="1">
    <source>
        <dbReference type="EMBL" id="MBW0480549.1"/>
    </source>
</evidence>
<evidence type="ECO:0000313" key="2">
    <source>
        <dbReference type="Proteomes" id="UP000765509"/>
    </source>
</evidence>
<reference evidence="1" key="1">
    <citation type="submission" date="2021-03" db="EMBL/GenBank/DDBJ databases">
        <title>Draft genome sequence of rust myrtle Austropuccinia psidii MF-1, a brazilian biotype.</title>
        <authorList>
            <person name="Quecine M.C."/>
            <person name="Pachon D.M.R."/>
            <person name="Bonatelli M.L."/>
            <person name="Correr F.H."/>
            <person name="Franceschini L.M."/>
            <person name="Leite T.F."/>
            <person name="Margarido G.R.A."/>
            <person name="Almeida C.A."/>
            <person name="Ferrarezi J.A."/>
            <person name="Labate C.A."/>
        </authorList>
    </citation>
    <scope>NUCLEOTIDE SEQUENCE</scope>
    <source>
        <strain evidence="1">MF-1</strain>
    </source>
</reference>
<dbReference type="Gene3D" id="3.30.420.10">
    <property type="entry name" value="Ribonuclease H-like superfamily/Ribonuclease H"/>
    <property type="match status" value="1"/>
</dbReference>
<dbReference type="GO" id="GO:0003676">
    <property type="term" value="F:nucleic acid binding"/>
    <property type="evidence" value="ECO:0007669"/>
    <property type="project" value="InterPro"/>
</dbReference>
<protein>
    <recommendedName>
        <fullName evidence="3">Integrase catalytic domain-containing protein</fullName>
    </recommendedName>
</protein>
<dbReference type="EMBL" id="AVOT02006012">
    <property type="protein sequence ID" value="MBW0480549.1"/>
    <property type="molecule type" value="Genomic_DNA"/>
</dbReference>
<dbReference type="PANTHER" id="PTHR37984:SF5">
    <property type="entry name" value="PROTEIN NYNRIN-LIKE"/>
    <property type="match status" value="1"/>
</dbReference>
<dbReference type="PANTHER" id="PTHR37984">
    <property type="entry name" value="PROTEIN CBG26694"/>
    <property type="match status" value="1"/>
</dbReference>
<organism evidence="1 2">
    <name type="scientific">Austropuccinia psidii MF-1</name>
    <dbReference type="NCBI Taxonomy" id="1389203"/>
    <lineage>
        <taxon>Eukaryota</taxon>
        <taxon>Fungi</taxon>
        <taxon>Dikarya</taxon>
        <taxon>Basidiomycota</taxon>
        <taxon>Pucciniomycotina</taxon>
        <taxon>Pucciniomycetes</taxon>
        <taxon>Pucciniales</taxon>
        <taxon>Sphaerophragmiaceae</taxon>
        <taxon>Austropuccinia</taxon>
    </lineage>
</organism>
<dbReference type="SUPFAM" id="SSF53098">
    <property type="entry name" value="Ribonuclease H-like"/>
    <property type="match status" value="1"/>
</dbReference>